<evidence type="ECO:0000313" key="2">
    <source>
        <dbReference type="EMBL" id="KAH3729039.1"/>
    </source>
</evidence>
<gene>
    <name evidence="2" type="ORF">DPMN_055002</name>
</gene>
<evidence type="ECO:0000313" key="3">
    <source>
        <dbReference type="Proteomes" id="UP000828390"/>
    </source>
</evidence>
<feature type="region of interest" description="Disordered" evidence="1">
    <location>
        <begin position="49"/>
        <end position="73"/>
    </location>
</feature>
<dbReference type="AlphaFoldDB" id="A0A9D4HRU7"/>
<accession>A0A9D4HRU7</accession>
<protein>
    <submittedName>
        <fullName evidence="2">Uncharacterized protein</fullName>
    </submittedName>
</protein>
<feature type="compositionally biased region" description="Basic and acidic residues" evidence="1">
    <location>
        <begin position="61"/>
        <end position="70"/>
    </location>
</feature>
<dbReference type="EMBL" id="JAIWYP010000012">
    <property type="protein sequence ID" value="KAH3729039.1"/>
    <property type="molecule type" value="Genomic_DNA"/>
</dbReference>
<evidence type="ECO:0000256" key="1">
    <source>
        <dbReference type="SAM" id="MobiDB-lite"/>
    </source>
</evidence>
<comment type="caution">
    <text evidence="2">The sequence shown here is derived from an EMBL/GenBank/DDBJ whole genome shotgun (WGS) entry which is preliminary data.</text>
</comment>
<organism evidence="2 3">
    <name type="scientific">Dreissena polymorpha</name>
    <name type="common">Zebra mussel</name>
    <name type="synonym">Mytilus polymorpha</name>
    <dbReference type="NCBI Taxonomy" id="45954"/>
    <lineage>
        <taxon>Eukaryota</taxon>
        <taxon>Metazoa</taxon>
        <taxon>Spiralia</taxon>
        <taxon>Lophotrochozoa</taxon>
        <taxon>Mollusca</taxon>
        <taxon>Bivalvia</taxon>
        <taxon>Autobranchia</taxon>
        <taxon>Heteroconchia</taxon>
        <taxon>Euheterodonta</taxon>
        <taxon>Imparidentia</taxon>
        <taxon>Neoheterodontei</taxon>
        <taxon>Myida</taxon>
        <taxon>Dreissenoidea</taxon>
        <taxon>Dreissenidae</taxon>
        <taxon>Dreissena</taxon>
    </lineage>
</organism>
<reference evidence="2" key="2">
    <citation type="submission" date="2020-11" db="EMBL/GenBank/DDBJ databases">
        <authorList>
            <person name="McCartney M.A."/>
            <person name="Auch B."/>
            <person name="Kono T."/>
            <person name="Mallez S."/>
            <person name="Becker A."/>
            <person name="Gohl D.M."/>
            <person name="Silverstein K.A.T."/>
            <person name="Koren S."/>
            <person name="Bechman K.B."/>
            <person name="Herman A."/>
            <person name="Abrahante J.E."/>
            <person name="Garbe J."/>
        </authorList>
    </citation>
    <scope>NUCLEOTIDE SEQUENCE</scope>
    <source>
        <strain evidence="2">Duluth1</strain>
        <tissue evidence="2">Whole animal</tissue>
    </source>
</reference>
<name>A0A9D4HRU7_DREPO</name>
<keyword evidence="3" id="KW-1185">Reference proteome</keyword>
<proteinExistence type="predicted"/>
<dbReference type="Proteomes" id="UP000828390">
    <property type="component" value="Unassembled WGS sequence"/>
</dbReference>
<reference evidence="2" key="1">
    <citation type="journal article" date="2019" name="bioRxiv">
        <title>The Genome of the Zebra Mussel, Dreissena polymorpha: A Resource for Invasive Species Research.</title>
        <authorList>
            <person name="McCartney M.A."/>
            <person name="Auch B."/>
            <person name="Kono T."/>
            <person name="Mallez S."/>
            <person name="Zhang Y."/>
            <person name="Obille A."/>
            <person name="Becker A."/>
            <person name="Abrahante J.E."/>
            <person name="Garbe J."/>
            <person name="Badalamenti J.P."/>
            <person name="Herman A."/>
            <person name="Mangelson H."/>
            <person name="Liachko I."/>
            <person name="Sullivan S."/>
            <person name="Sone E.D."/>
            <person name="Koren S."/>
            <person name="Silverstein K.A.T."/>
            <person name="Beckman K.B."/>
            <person name="Gohl D.M."/>
        </authorList>
    </citation>
    <scope>NUCLEOTIDE SEQUENCE</scope>
    <source>
        <strain evidence="2">Duluth1</strain>
        <tissue evidence="2">Whole animal</tissue>
    </source>
</reference>
<sequence>MDTNDTDNDTDVLSIFNISLSQAARTVEDALQSTQSEFVPVNDNVSEIGTSNVGNSRKRHLSENGREVVKPKRKATMAVTTNIETGKNVKKNKRW</sequence>